<gene>
    <name evidence="3" type="ORF">SAMN05660199_01937</name>
</gene>
<evidence type="ECO:0000256" key="1">
    <source>
        <dbReference type="SAM" id="MobiDB-lite"/>
    </source>
</evidence>
<keyword evidence="2" id="KW-0472">Membrane</keyword>
<organism evidence="3 4">
    <name type="scientific">Klenkia soli</name>
    <dbReference type="NCBI Taxonomy" id="1052260"/>
    <lineage>
        <taxon>Bacteria</taxon>
        <taxon>Bacillati</taxon>
        <taxon>Actinomycetota</taxon>
        <taxon>Actinomycetes</taxon>
        <taxon>Geodermatophilales</taxon>
        <taxon>Geodermatophilaceae</taxon>
        <taxon>Klenkia</taxon>
    </lineage>
</organism>
<keyword evidence="4" id="KW-1185">Reference proteome</keyword>
<dbReference type="OrthoDB" id="5179086at2"/>
<dbReference type="Proteomes" id="UP000199088">
    <property type="component" value="Unassembled WGS sequence"/>
</dbReference>
<accession>A0A1H0JCR9</accession>
<keyword evidence="2" id="KW-0812">Transmembrane</keyword>
<sequence>MTDTQKPGTQQPGTQQPGTAQDSAPFVRQITWLVDHAGGKDALVRATGKKVSARTLDNWVRGDYPRAAVTGAVRELDRWALAQGFGYPEAAGAPRLIDACGPAAGAQPVDEPRVAETGPTRRRALLAASAAALVLATAVVSVLVTLAVVGRTPGPAATVTVAAPTTGLPPLPTTGDGTLYTEQTGSQGSNTFADPRTLADGNVPVPAATDVQVVCRYYAPSIPSVAPDGFWYLLDTEGWAGRWAPANTFWNGDVPGVYPYTHNTDFAVPLCS</sequence>
<dbReference type="STRING" id="1052260.SAMN05660199_01937"/>
<feature type="region of interest" description="Disordered" evidence="1">
    <location>
        <begin position="1"/>
        <end position="22"/>
    </location>
</feature>
<dbReference type="AlphaFoldDB" id="A0A1H0JCR9"/>
<evidence type="ECO:0000313" key="4">
    <source>
        <dbReference type="Proteomes" id="UP000199088"/>
    </source>
</evidence>
<feature type="compositionally biased region" description="Low complexity" evidence="1">
    <location>
        <begin position="1"/>
        <end position="19"/>
    </location>
</feature>
<name>A0A1H0JCR9_9ACTN</name>
<protein>
    <submittedName>
        <fullName evidence="3">Uncharacterized protein</fullName>
    </submittedName>
</protein>
<reference evidence="4" key="1">
    <citation type="submission" date="2016-10" db="EMBL/GenBank/DDBJ databases">
        <authorList>
            <person name="Varghese N."/>
            <person name="Submissions S."/>
        </authorList>
    </citation>
    <scope>NUCLEOTIDE SEQUENCE [LARGE SCALE GENOMIC DNA]</scope>
    <source>
        <strain evidence="4">DSM 45843</strain>
    </source>
</reference>
<dbReference type="RefSeq" id="WP_091243879.1">
    <property type="nucleotide sequence ID" value="NZ_FNIR01000005.1"/>
</dbReference>
<feature type="transmembrane region" description="Helical" evidence="2">
    <location>
        <begin position="125"/>
        <end position="149"/>
    </location>
</feature>
<keyword evidence="2" id="KW-1133">Transmembrane helix</keyword>
<proteinExistence type="predicted"/>
<dbReference type="EMBL" id="FNIR01000005">
    <property type="protein sequence ID" value="SDO41466.1"/>
    <property type="molecule type" value="Genomic_DNA"/>
</dbReference>
<evidence type="ECO:0000313" key="3">
    <source>
        <dbReference type="EMBL" id="SDO41466.1"/>
    </source>
</evidence>
<evidence type="ECO:0000256" key="2">
    <source>
        <dbReference type="SAM" id="Phobius"/>
    </source>
</evidence>